<dbReference type="SMART" id="SM00220">
    <property type="entry name" value="S_TKc"/>
    <property type="match status" value="1"/>
</dbReference>
<dbReference type="PANTHER" id="PTHR46133">
    <property type="entry name" value="BHLH TRANSCRIPTION FACTOR"/>
    <property type="match status" value="1"/>
</dbReference>
<evidence type="ECO:0000256" key="15">
    <source>
        <dbReference type="ARBA" id="ARBA00023180"/>
    </source>
</evidence>
<accession>A0A5N6M5Z6</accession>
<dbReference type="GO" id="GO:0005524">
    <property type="term" value="F:ATP binding"/>
    <property type="evidence" value="ECO:0007669"/>
    <property type="project" value="UniProtKB-KW"/>
</dbReference>
<keyword evidence="11" id="KW-0805">Transcription regulation</keyword>
<keyword evidence="14" id="KW-0675">Receptor</keyword>
<dbReference type="InterPro" id="IPR011009">
    <property type="entry name" value="Kinase-like_dom_sf"/>
</dbReference>
<keyword evidence="7" id="KW-0732">Signal</keyword>
<dbReference type="GO" id="GO:0004672">
    <property type="term" value="F:protein kinase activity"/>
    <property type="evidence" value="ECO:0007669"/>
    <property type="project" value="InterPro"/>
</dbReference>
<dbReference type="InterPro" id="IPR000719">
    <property type="entry name" value="Prot_kinase_dom"/>
</dbReference>
<evidence type="ECO:0000259" key="20">
    <source>
        <dbReference type="PROSITE" id="PS50888"/>
    </source>
</evidence>
<keyword evidence="10" id="KW-1133">Transmembrane helix</keyword>
<dbReference type="AlphaFoldDB" id="A0A5N6M5Z6"/>
<evidence type="ECO:0000256" key="16">
    <source>
        <dbReference type="ARBA" id="ARBA00023242"/>
    </source>
</evidence>
<comment type="caution">
    <text evidence="21">The sequence shown here is derived from an EMBL/GenBank/DDBJ whole genome shotgun (WGS) entry which is preliminary data.</text>
</comment>
<dbReference type="GO" id="GO:0005886">
    <property type="term" value="C:plasma membrane"/>
    <property type="evidence" value="ECO:0007669"/>
    <property type="project" value="UniProtKB-SubCell"/>
</dbReference>
<dbReference type="GO" id="GO:0046983">
    <property type="term" value="F:protein dimerization activity"/>
    <property type="evidence" value="ECO:0007669"/>
    <property type="project" value="InterPro"/>
</dbReference>
<dbReference type="GO" id="GO:0003700">
    <property type="term" value="F:DNA-binding transcription factor activity"/>
    <property type="evidence" value="ECO:0007669"/>
    <property type="project" value="InterPro"/>
</dbReference>
<dbReference type="Pfam" id="PF00010">
    <property type="entry name" value="HLH"/>
    <property type="match status" value="1"/>
</dbReference>
<evidence type="ECO:0000256" key="3">
    <source>
        <dbReference type="ARBA" id="ARBA00008536"/>
    </source>
</evidence>
<dbReference type="Proteomes" id="UP000326396">
    <property type="component" value="Linkage Group LG7"/>
</dbReference>
<evidence type="ECO:0000256" key="2">
    <source>
        <dbReference type="ARBA" id="ARBA00004251"/>
    </source>
</evidence>
<feature type="domain" description="BHLH" evidence="20">
    <location>
        <begin position="72"/>
        <end position="123"/>
    </location>
</feature>
<keyword evidence="16" id="KW-0539">Nucleus</keyword>
<name>A0A5N6M5Z6_9ASTR</name>
<comment type="similarity">
    <text evidence="3">In the N-terminal section; belongs to the leguminous lectin family.</text>
</comment>
<dbReference type="OrthoDB" id="515493at2759"/>
<evidence type="ECO:0000256" key="13">
    <source>
        <dbReference type="ARBA" id="ARBA00023163"/>
    </source>
</evidence>
<dbReference type="PROSITE" id="PS50888">
    <property type="entry name" value="BHLH"/>
    <property type="match status" value="1"/>
</dbReference>
<dbReference type="EMBL" id="SZYD01000017">
    <property type="protein sequence ID" value="KAD3069349.1"/>
    <property type="molecule type" value="Genomic_DNA"/>
</dbReference>
<evidence type="ECO:0000313" key="21">
    <source>
        <dbReference type="EMBL" id="KAD3069349.1"/>
    </source>
</evidence>
<dbReference type="PROSITE" id="PS50011">
    <property type="entry name" value="PROTEIN_KINASE_DOM"/>
    <property type="match status" value="1"/>
</dbReference>
<dbReference type="InterPro" id="IPR036638">
    <property type="entry name" value="HLH_DNA-bd_sf"/>
</dbReference>
<dbReference type="Gene3D" id="1.10.510.10">
    <property type="entry name" value="Transferase(Phosphotransferase) domain 1"/>
    <property type="match status" value="1"/>
</dbReference>
<organism evidence="21 22">
    <name type="scientific">Mikania micrantha</name>
    <name type="common">bitter vine</name>
    <dbReference type="NCBI Taxonomy" id="192012"/>
    <lineage>
        <taxon>Eukaryota</taxon>
        <taxon>Viridiplantae</taxon>
        <taxon>Streptophyta</taxon>
        <taxon>Embryophyta</taxon>
        <taxon>Tracheophyta</taxon>
        <taxon>Spermatophyta</taxon>
        <taxon>Magnoliopsida</taxon>
        <taxon>eudicotyledons</taxon>
        <taxon>Gunneridae</taxon>
        <taxon>Pentapetalae</taxon>
        <taxon>asterids</taxon>
        <taxon>campanulids</taxon>
        <taxon>Asterales</taxon>
        <taxon>Asteraceae</taxon>
        <taxon>Asteroideae</taxon>
        <taxon>Heliantheae alliance</taxon>
        <taxon>Eupatorieae</taxon>
        <taxon>Mikania</taxon>
    </lineage>
</organism>
<dbReference type="Gene3D" id="4.10.280.10">
    <property type="entry name" value="Helix-loop-helix DNA-binding domain"/>
    <property type="match status" value="1"/>
</dbReference>
<evidence type="ECO:0008006" key="23">
    <source>
        <dbReference type="Google" id="ProtNLM"/>
    </source>
</evidence>
<dbReference type="FunFam" id="1.10.510.10:FF:000240">
    <property type="entry name" value="Lectin-domain containing receptor kinase A4.3"/>
    <property type="match status" value="1"/>
</dbReference>
<evidence type="ECO:0000256" key="6">
    <source>
        <dbReference type="ARBA" id="ARBA00022692"/>
    </source>
</evidence>
<keyword evidence="5" id="KW-1003">Cell membrane</keyword>
<dbReference type="PANTHER" id="PTHR46133:SF20">
    <property type="entry name" value="MYC-TYPE, BASIC HELIX-LOOP-HELIX (BHLH) DOMAIN-CONTAINING PROTEIN-RELATED"/>
    <property type="match status" value="1"/>
</dbReference>
<dbReference type="InterPro" id="IPR044818">
    <property type="entry name" value="ILR3-like"/>
</dbReference>
<feature type="coiled-coil region" evidence="17">
    <location>
        <begin position="113"/>
        <end position="175"/>
    </location>
</feature>
<evidence type="ECO:0000259" key="19">
    <source>
        <dbReference type="PROSITE" id="PS50011"/>
    </source>
</evidence>
<sequence>MAAPEENDSSNCFFDFSLIDQFSVPGGELPSLEPEFQWSSNPFPDPTNPSKGFADSYAAKEDESRKRTNAGSCSDSKACREKRRRDKLNDRFQELNEILDPGRSTKTDKTVILADAIRMVTQLRNEAAKLKGSSQDLLIKINELKVEKNELRDEKQKLKAEKERLEQQLKAACCHPPPTAFYPPVMPVPCSPVGGNKFMPFMGVPMWQFASPAAVDTSKDHGLRYLHEDSRLKIVHRDMKASNILLDADMNSKISDFGTAKIFGGDQMEARTNRVVGTYGYMAPEYVMGGLFSTKSDVYSFGVVLLEILSGQRNKRLCLDGEPQNFLSTAWCLWKENKGVEFVDRCLLHNYPIDEALRWINIALLCVQEDPQDRPTMSTVVFMLEDRWSAKLPAPSEPLLSFARFMSVFEPQLYYARFAAALGQMTSTDEESTHRQVI</sequence>
<evidence type="ECO:0000256" key="1">
    <source>
        <dbReference type="ARBA" id="ARBA00004123"/>
    </source>
</evidence>
<evidence type="ECO:0000313" key="22">
    <source>
        <dbReference type="Proteomes" id="UP000326396"/>
    </source>
</evidence>
<dbReference type="Pfam" id="PF00069">
    <property type="entry name" value="Pkinase"/>
    <property type="match status" value="1"/>
</dbReference>
<gene>
    <name evidence="21" type="ORF">E3N88_37229</name>
</gene>
<keyword evidence="13" id="KW-0804">Transcription</keyword>
<dbReference type="PROSITE" id="PS00108">
    <property type="entry name" value="PROTEIN_KINASE_ST"/>
    <property type="match status" value="1"/>
</dbReference>
<feature type="domain" description="Protein kinase" evidence="19">
    <location>
        <begin position="1"/>
        <end position="400"/>
    </location>
</feature>
<dbReference type="SUPFAM" id="SSF47459">
    <property type="entry name" value="HLH, helix-loop-helix DNA-binding domain"/>
    <property type="match status" value="1"/>
</dbReference>
<dbReference type="GO" id="GO:0002229">
    <property type="term" value="P:defense response to oomycetes"/>
    <property type="evidence" value="ECO:0007669"/>
    <property type="project" value="UniProtKB-ARBA"/>
</dbReference>
<dbReference type="CDD" id="cd11446">
    <property type="entry name" value="bHLH_AtILR3_like"/>
    <property type="match status" value="1"/>
</dbReference>
<comment type="similarity">
    <text evidence="4">In the C-terminal section; belongs to the protein kinase superfamily. Ser/Thr protein kinase family.</text>
</comment>
<dbReference type="InterPro" id="IPR008271">
    <property type="entry name" value="Ser/Thr_kinase_AS"/>
</dbReference>
<comment type="subcellular location">
    <subcellularLocation>
        <location evidence="2">Cell membrane</location>
        <topology evidence="2">Single-pass type I membrane protein</topology>
    </subcellularLocation>
    <subcellularLocation>
        <location evidence="1">Nucleus</location>
    </subcellularLocation>
</comment>
<keyword evidence="22" id="KW-1185">Reference proteome</keyword>
<keyword evidence="15" id="KW-0325">Glycoprotein</keyword>
<evidence type="ECO:0000256" key="5">
    <source>
        <dbReference type="ARBA" id="ARBA00022475"/>
    </source>
</evidence>
<dbReference type="SUPFAM" id="SSF56112">
    <property type="entry name" value="Protein kinase-like (PK-like)"/>
    <property type="match status" value="1"/>
</dbReference>
<evidence type="ECO:0000256" key="7">
    <source>
        <dbReference type="ARBA" id="ARBA00022729"/>
    </source>
</evidence>
<dbReference type="GO" id="GO:0005634">
    <property type="term" value="C:nucleus"/>
    <property type="evidence" value="ECO:0007669"/>
    <property type="project" value="UniProtKB-SubCell"/>
</dbReference>
<evidence type="ECO:0000256" key="10">
    <source>
        <dbReference type="ARBA" id="ARBA00022989"/>
    </source>
</evidence>
<dbReference type="InterPro" id="IPR011598">
    <property type="entry name" value="bHLH_dom"/>
</dbReference>
<dbReference type="SMART" id="SM00353">
    <property type="entry name" value="HLH"/>
    <property type="match status" value="1"/>
</dbReference>
<keyword evidence="17" id="KW-0175">Coiled coil</keyword>
<evidence type="ECO:0000256" key="18">
    <source>
        <dbReference type="SAM" id="MobiDB-lite"/>
    </source>
</evidence>
<proteinExistence type="inferred from homology"/>
<evidence type="ECO:0000256" key="9">
    <source>
        <dbReference type="ARBA" id="ARBA00022840"/>
    </source>
</evidence>
<evidence type="ECO:0000256" key="11">
    <source>
        <dbReference type="ARBA" id="ARBA00023015"/>
    </source>
</evidence>
<evidence type="ECO:0000256" key="8">
    <source>
        <dbReference type="ARBA" id="ARBA00022741"/>
    </source>
</evidence>
<keyword evidence="6" id="KW-0812">Transmembrane</keyword>
<evidence type="ECO:0000256" key="14">
    <source>
        <dbReference type="ARBA" id="ARBA00023170"/>
    </source>
</evidence>
<keyword evidence="12" id="KW-0472">Membrane</keyword>
<evidence type="ECO:0000256" key="12">
    <source>
        <dbReference type="ARBA" id="ARBA00023136"/>
    </source>
</evidence>
<dbReference type="GO" id="GO:0006879">
    <property type="term" value="P:intracellular iron ion homeostasis"/>
    <property type="evidence" value="ECO:0007669"/>
    <property type="project" value="InterPro"/>
</dbReference>
<keyword evidence="9" id="KW-0067">ATP-binding</keyword>
<feature type="region of interest" description="Disordered" evidence="18">
    <location>
        <begin position="28"/>
        <end position="80"/>
    </location>
</feature>
<evidence type="ECO:0000256" key="17">
    <source>
        <dbReference type="SAM" id="Coils"/>
    </source>
</evidence>
<protein>
    <recommendedName>
        <fullName evidence="23">Protein kinase domain-containing protein</fullName>
    </recommendedName>
</protein>
<evidence type="ECO:0000256" key="4">
    <source>
        <dbReference type="ARBA" id="ARBA00010217"/>
    </source>
</evidence>
<keyword evidence="8" id="KW-0547">Nucleotide-binding</keyword>
<reference evidence="21 22" key="1">
    <citation type="submission" date="2019-05" db="EMBL/GenBank/DDBJ databases">
        <title>Mikania micrantha, genome provides insights into the molecular mechanism of rapid growth.</title>
        <authorList>
            <person name="Liu B."/>
        </authorList>
    </citation>
    <scope>NUCLEOTIDE SEQUENCE [LARGE SCALE GENOMIC DNA]</scope>
    <source>
        <strain evidence="21">NLD-2019</strain>
        <tissue evidence="21">Leaf</tissue>
    </source>
</reference>